<name>D2QCJ9_SPILD</name>
<evidence type="ECO:0000313" key="2">
    <source>
        <dbReference type="EMBL" id="ADB38004.1"/>
    </source>
</evidence>
<dbReference type="HOGENOM" id="CLU_890458_0_0_10"/>
<feature type="transmembrane region" description="Helical" evidence="1">
    <location>
        <begin position="36"/>
        <end position="57"/>
    </location>
</feature>
<keyword evidence="1" id="KW-0812">Transmembrane</keyword>
<dbReference type="EMBL" id="CP001769">
    <property type="protein sequence ID" value="ADB38004.1"/>
    <property type="molecule type" value="Genomic_DNA"/>
</dbReference>
<gene>
    <name evidence="2" type="ordered locus">Slin_1959</name>
</gene>
<sequence>MKFSKDSILVKVGSSLIASLGVVGTIWGLLTDIKLNFLELAVLVVVLATTIFVYFMVRRSLSHQIIASEDIFLFGIKEKQKAKILFPCNEKQYRLANKLARDAFGKKDSLSFEAVNTWRKQNPYILSLYLDQNRKVAGYFDVFPLYEDFEKKLATGDYDEHDIGAASMYPFDEMHKCTTVYIGGIAVNNPETYEGRKNGALLVRAMIDYIQKFYIINDDLKISATAVTKCGSQILKRMGFEVEVDCSVRKDDHDYYSRTLSKKELNDILQMIGKLDKYIDLSDYQSFLKKQRIIG</sequence>
<dbReference type="Proteomes" id="UP000002028">
    <property type="component" value="Chromosome"/>
</dbReference>
<keyword evidence="3" id="KW-1185">Reference proteome</keyword>
<dbReference type="KEGG" id="sli:Slin_1959"/>
<proteinExistence type="predicted"/>
<feature type="transmembrane region" description="Helical" evidence="1">
    <location>
        <begin position="12"/>
        <end position="30"/>
    </location>
</feature>
<dbReference type="AlphaFoldDB" id="D2QCJ9"/>
<dbReference type="STRING" id="504472.Slin_1959"/>
<dbReference type="RefSeq" id="WP_012926553.1">
    <property type="nucleotide sequence ID" value="NC_013730.1"/>
</dbReference>
<organism evidence="2 3">
    <name type="scientific">Spirosoma linguale (strain ATCC 33905 / DSM 74 / LMG 10896 / Claus 1)</name>
    <dbReference type="NCBI Taxonomy" id="504472"/>
    <lineage>
        <taxon>Bacteria</taxon>
        <taxon>Pseudomonadati</taxon>
        <taxon>Bacteroidota</taxon>
        <taxon>Cytophagia</taxon>
        <taxon>Cytophagales</taxon>
        <taxon>Cytophagaceae</taxon>
        <taxon>Spirosoma</taxon>
    </lineage>
</organism>
<dbReference type="eggNOG" id="ENOG50346VC">
    <property type="taxonomic scope" value="Bacteria"/>
</dbReference>
<evidence type="ECO:0000313" key="3">
    <source>
        <dbReference type="Proteomes" id="UP000002028"/>
    </source>
</evidence>
<keyword evidence="1" id="KW-0472">Membrane</keyword>
<reference evidence="2 3" key="1">
    <citation type="journal article" date="2010" name="Stand. Genomic Sci.">
        <title>Complete genome sequence of Spirosoma linguale type strain (1).</title>
        <authorList>
            <person name="Lail K."/>
            <person name="Sikorski J."/>
            <person name="Saunders E."/>
            <person name="Lapidus A."/>
            <person name="Glavina Del Rio T."/>
            <person name="Copeland A."/>
            <person name="Tice H."/>
            <person name="Cheng J.-F."/>
            <person name="Lucas S."/>
            <person name="Nolan M."/>
            <person name="Bruce D."/>
            <person name="Goodwin L."/>
            <person name="Pitluck S."/>
            <person name="Ivanova N."/>
            <person name="Mavromatis K."/>
            <person name="Ovchinnikova G."/>
            <person name="Pati A."/>
            <person name="Chen A."/>
            <person name="Palaniappan K."/>
            <person name="Land M."/>
            <person name="Hauser L."/>
            <person name="Chang Y.-J."/>
            <person name="Jeffries C.D."/>
            <person name="Chain P."/>
            <person name="Brettin T."/>
            <person name="Detter J.C."/>
            <person name="Schuetze A."/>
            <person name="Rohde M."/>
            <person name="Tindall B.J."/>
            <person name="Goeker M."/>
            <person name="Bristow J."/>
            <person name="Eisen J.A."/>
            <person name="Markowitz V."/>
            <person name="Hugenholtz P."/>
            <person name="Kyrpides N.C."/>
            <person name="Klenk H.-P."/>
            <person name="Chen F."/>
        </authorList>
    </citation>
    <scope>NUCLEOTIDE SEQUENCE [LARGE SCALE GENOMIC DNA]</scope>
    <source>
        <strain evidence="3">ATCC 33905 / DSM 74 / LMG 10896 / Claus 1</strain>
    </source>
</reference>
<protein>
    <submittedName>
        <fullName evidence="2">Uncharacterized protein</fullName>
    </submittedName>
</protein>
<evidence type="ECO:0000256" key="1">
    <source>
        <dbReference type="SAM" id="Phobius"/>
    </source>
</evidence>
<accession>D2QCJ9</accession>
<keyword evidence="1" id="KW-1133">Transmembrane helix</keyword>